<dbReference type="PROSITE" id="PS50304">
    <property type="entry name" value="TUDOR"/>
    <property type="match status" value="1"/>
</dbReference>
<evidence type="ECO:0000259" key="1">
    <source>
        <dbReference type="PROSITE" id="PS50304"/>
    </source>
</evidence>
<sequence length="127" mass="14378">MSDLLESNTLSKGGMNYFVSYSSSHLASPDTLLCFIATLHEIVGSRSIQLDRLVTDMTEYYDSEDNRELHKPEKIKQGDIVAAKFPHDDSWYRGQVCDNKYNSTDPSQSLATVYYVDFGDTEKHALV</sequence>
<dbReference type="Pfam" id="PF00567">
    <property type="entry name" value="TUDOR"/>
    <property type="match status" value="1"/>
</dbReference>
<dbReference type="AlphaFoldDB" id="A0AAN8WRK0"/>
<dbReference type="InterPro" id="IPR002999">
    <property type="entry name" value="Tudor"/>
</dbReference>
<dbReference type="GO" id="GO:0030719">
    <property type="term" value="P:P granule organization"/>
    <property type="evidence" value="ECO:0007669"/>
    <property type="project" value="TreeGrafter"/>
</dbReference>
<dbReference type="GO" id="GO:0043186">
    <property type="term" value="C:P granule"/>
    <property type="evidence" value="ECO:0007669"/>
    <property type="project" value="TreeGrafter"/>
</dbReference>
<dbReference type="GO" id="GO:0007283">
    <property type="term" value="P:spermatogenesis"/>
    <property type="evidence" value="ECO:0007669"/>
    <property type="project" value="TreeGrafter"/>
</dbReference>
<dbReference type="InterPro" id="IPR050621">
    <property type="entry name" value="Tudor_domain_containing"/>
</dbReference>
<dbReference type="EMBL" id="JAXCGZ010015160">
    <property type="protein sequence ID" value="KAK7071041.1"/>
    <property type="molecule type" value="Genomic_DNA"/>
</dbReference>
<evidence type="ECO:0000313" key="2">
    <source>
        <dbReference type="EMBL" id="KAK7071041.1"/>
    </source>
</evidence>
<dbReference type="SUPFAM" id="SSF63748">
    <property type="entry name" value="Tudor/PWWP/MBT"/>
    <property type="match status" value="1"/>
</dbReference>
<dbReference type="Proteomes" id="UP001381693">
    <property type="component" value="Unassembled WGS sequence"/>
</dbReference>
<feature type="domain" description="Tudor" evidence="1">
    <location>
        <begin position="74"/>
        <end position="127"/>
    </location>
</feature>
<reference evidence="2 3" key="1">
    <citation type="submission" date="2023-11" db="EMBL/GenBank/DDBJ databases">
        <title>Halocaridina rubra genome assembly.</title>
        <authorList>
            <person name="Smith C."/>
        </authorList>
    </citation>
    <scope>NUCLEOTIDE SEQUENCE [LARGE SCALE GENOMIC DNA]</scope>
    <source>
        <strain evidence="2">EP-1</strain>
        <tissue evidence="2">Whole</tissue>
    </source>
</reference>
<proteinExistence type="predicted"/>
<dbReference type="PANTHER" id="PTHR22948">
    <property type="entry name" value="TUDOR DOMAIN CONTAINING PROTEIN"/>
    <property type="match status" value="1"/>
</dbReference>
<dbReference type="PANTHER" id="PTHR22948:SF29">
    <property type="entry name" value="FI02030P-RELATED"/>
    <property type="match status" value="1"/>
</dbReference>
<keyword evidence="3" id="KW-1185">Reference proteome</keyword>
<dbReference type="Gene3D" id="2.30.30.140">
    <property type="match status" value="1"/>
</dbReference>
<dbReference type="GO" id="GO:0034587">
    <property type="term" value="P:piRNA processing"/>
    <property type="evidence" value="ECO:0007669"/>
    <property type="project" value="TreeGrafter"/>
</dbReference>
<comment type="caution">
    <text evidence="2">The sequence shown here is derived from an EMBL/GenBank/DDBJ whole genome shotgun (WGS) entry which is preliminary data.</text>
</comment>
<accession>A0AAN8WRK0</accession>
<name>A0AAN8WRK0_HALRR</name>
<protein>
    <recommendedName>
        <fullName evidence="1">Tudor domain-containing protein</fullName>
    </recommendedName>
</protein>
<evidence type="ECO:0000313" key="3">
    <source>
        <dbReference type="Proteomes" id="UP001381693"/>
    </source>
</evidence>
<organism evidence="2 3">
    <name type="scientific">Halocaridina rubra</name>
    <name type="common">Hawaiian red shrimp</name>
    <dbReference type="NCBI Taxonomy" id="373956"/>
    <lineage>
        <taxon>Eukaryota</taxon>
        <taxon>Metazoa</taxon>
        <taxon>Ecdysozoa</taxon>
        <taxon>Arthropoda</taxon>
        <taxon>Crustacea</taxon>
        <taxon>Multicrustacea</taxon>
        <taxon>Malacostraca</taxon>
        <taxon>Eumalacostraca</taxon>
        <taxon>Eucarida</taxon>
        <taxon>Decapoda</taxon>
        <taxon>Pleocyemata</taxon>
        <taxon>Caridea</taxon>
        <taxon>Atyoidea</taxon>
        <taxon>Atyidae</taxon>
        <taxon>Halocaridina</taxon>
    </lineage>
</organism>
<gene>
    <name evidence="2" type="ORF">SK128_007678</name>
</gene>